<reference evidence="2 3" key="1">
    <citation type="journal article" date="2018" name="New Phytol.">
        <title>Phylogenomics of Endogonaceae and evolution of mycorrhizas within Mucoromycota.</title>
        <authorList>
            <person name="Chang Y."/>
            <person name="Desiro A."/>
            <person name="Na H."/>
            <person name="Sandor L."/>
            <person name="Lipzen A."/>
            <person name="Clum A."/>
            <person name="Barry K."/>
            <person name="Grigoriev I.V."/>
            <person name="Martin F.M."/>
            <person name="Stajich J.E."/>
            <person name="Smith M.E."/>
            <person name="Bonito G."/>
            <person name="Spatafora J.W."/>
        </authorList>
    </citation>
    <scope>NUCLEOTIDE SEQUENCE [LARGE SCALE GENOMIC DNA]</scope>
    <source>
        <strain evidence="2 3">GMNB39</strain>
    </source>
</reference>
<dbReference type="InterPro" id="IPR002634">
    <property type="entry name" value="BolA"/>
</dbReference>
<dbReference type="InterPro" id="IPR036065">
    <property type="entry name" value="BolA-like_sf"/>
</dbReference>
<protein>
    <submittedName>
        <fullName evidence="2">Bola protein</fullName>
    </submittedName>
</protein>
<dbReference type="GO" id="GO:0051604">
    <property type="term" value="P:protein maturation"/>
    <property type="evidence" value="ECO:0007669"/>
    <property type="project" value="InterPro"/>
</dbReference>
<evidence type="ECO:0000256" key="1">
    <source>
        <dbReference type="RuleBase" id="RU003860"/>
    </source>
</evidence>
<sequence>MSEIVTQEHLTAALKERLQAEHVEIIDNSGGCGSAYEVIIVSSLFEGKSLLERHRLVNEKLKDEIAKIHAFSQKSYTPTQWSSMNQTQK</sequence>
<gene>
    <name evidence="2" type="ORF">BC936DRAFT_139484</name>
</gene>
<dbReference type="PANTHER" id="PTHR12735">
    <property type="entry name" value="BOLA-LIKE PROTEIN-RELATED"/>
    <property type="match status" value="1"/>
</dbReference>
<dbReference type="GO" id="GO:0005634">
    <property type="term" value="C:nucleus"/>
    <property type="evidence" value="ECO:0007669"/>
    <property type="project" value="TreeGrafter"/>
</dbReference>
<dbReference type="Gene3D" id="3.30.300.90">
    <property type="entry name" value="BolA-like"/>
    <property type="match status" value="1"/>
</dbReference>
<name>A0A433B9U2_9FUNG</name>
<dbReference type="PANTHER" id="PTHR12735:SF27">
    <property type="entry name" value="BOLA-LIKE PROTEIN 2"/>
    <property type="match status" value="1"/>
</dbReference>
<dbReference type="InterPro" id="IPR045115">
    <property type="entry name" value="BOL2"/>
</dbReference>
<proteinExistence type="inferred from homology"/>
<dbReference type="PIRSF" id="PIRSF003113">
    <property type="entry name" value="BolA"/>
    <property type="match status" value="1"/>
</dbReference>
<dbReference type="Proteomes" id="UP000268093">
    <property type="component" value="Unassembled WGS sequence"/>
</dbReference>
<evidence type="ECO:0000313" key="3">
    <source>
        <dbReference type="Proteomes" id="UP000268093"/>
    </source>
</evidence>
<dbReference type="Pfam" id="PF01722">
    <property type="entry name" value="BolA"/>
    <property type="match status" value="1"/>
</dbReference>
<comment type="caution">
    <text evidence="2">The sequence shown here is derived from an EMBL/GenBank/DDBJ whole genome shotgun (WGS) entry which is preliminary data.</text>
</comment>
<dbReference type="OrthoDB" id="4983at2759"/>
<dbReference type="GO" id="GO:0051537">
    <property type="term" value="F:2 iron, 2 sulfur cluster binding"/>
    <property type="evidence" value="ECO:0007669"/>
    <property type="project" value="InterPro"/>
</dbReference>
<comment type="similarity">
    <text evidence="1">Belongs to the BolA/IbaG family.</text>
</comment>
<dbReference type="GO" id="GO:0005829">
    <property type="term" value="C:cytosol"/>
    <property type="evidence" value="ECO:0007669"/>
    <property type="project" value="TreeGrafter"/>
</dbReference>
<keyword evidence="3" id="KW-1185">Reference proteome</keyword>
<organism evidence="2 3">
    <name type="scientific">Jimgerdemannia flammicorona</name>
    <dbReference type="NCBI Taxonomy" id="994334"/>
    <lineage>
        <taxon>Eukaryota</taxon>
        <taxon>Fungi</taxon>
        <taxon>Fungi incertae sedis</taxon>
        <taxon>Mucoromycota</taxon>
        <taxon>Mucoromycotina</taxon>
        <taxon>Endogonomycetes</taxon>
        <taxon>Endogonales</taxon>
        <taxon>Endogonaceae</taxon>
        <taxon>Jimgerdemannia</taxon>
    </lineage>
</organism>
<dbReference type="AlphaFoldDB" id="A0A433B9U2"/>
<dbReference type="EMBL" id="RBNI01015112">
    <property type="protein sequence ID" value="RUP17001.1"/>
    <property type="molecule type" value="Genomic_DNA"/>
</dbReference>
<evidence type="ECO:0000313" key="2">
    <source>
        <dbReference type="EMBL" id="RUP17001.1"/>
    </source>
</evidence>
<dbReference type="GO" id="GO:0006879">
    <property type="term" value="P:intracellular iron ion homeostasis"/>
    <property type="evidence" value="ECO:0007669"/>
    <property type="project" value="InterPro"/>
</dbReference>
<dbReference type="SUPFAM" id="SSF82657">
    <property type="entry name" value="BolA-like"/>
    <property type="match status" value="1"/>
</dbReference>
<accession>A0A433B9U2</accession>